<dbReference type="SUPFAM" id="SSF89155">
    <property type="entry name" value="TorD-like"/>
    <property type="match status" value="1"/>
</dbReference>
<dbReference type="InterPro" id="IPR020945">
    <property type="entry name" value="DMSO/NO3_reduct_chaperone"/>
</dbReference>
<organism evidence="2 3">
    <name type="scientific">Shimwellia blattae (strain ATCC 29907 / DSM 4481 / JCM 1650 / NBRC 105725 / CDC 9005-74)</name>
    <name type="common">Escherichia blattae</name>
    <dbReference type="NCBI Taxonomy" id="630626"/>
    <lineage>
        <taxon>Bacteria</taxon>
        <taxon>Pseudomonadati</taxon>
        <taxon>Pseudomonadota</taxon>
        <taxon>Gammaproteobacteria</taxon>
        <taxon>Enterobacterales</taxon>
        <taxon>Enterobacteriaceae</taxon>
        <taxon>Shimwellia</taxon>
    </lineage>
</organism>
<dbReference type="PANTHER" id="PTHR34227">
    <property type="entry name" value="CHAPERONE PROTEIN YCDY"/>
    <property type="match status" value="1"/>
</dbReference>
<dbReference type="KEGG" id="ebt:EBL_c08520"/>
<dbReference type="InterPro" id="IPR050289">
    <property type="entry name" value="TorD/DmsD_chaperones"/>
</dbReference>
<dbReference type="PANTHER" id="PTHR34227:SF13">
    <property type="entry name" value="TAT PROOFREADING CHAPERONE DMSD-RELATED"/>
    <property type="match status" value="1"/>
</dbReference>
<dbReference type="Pfam" id="PF02613">
    <property type="entry name" value="Nitrate_red_del"/>
    <property type="match status" value="1"/>
</dbReference>
<evidence type="ECO:0000256" key="1">
    <source>
        <dbReference type="ARBA" id="ARBA00023186"/>
    </source>
</evidence>
<dbReference type="RefSeq" id="WP_002442430.1">
    <property type="nucleotide sequence ID" value="NC_017910.1"/>
</dbReference>
<dbReference type="HOGENOM" id="CLU_077650_7_0_6"/>
<dbReference type="STRING" id="630626.EBL_c08520"/>
<name>I2B618_SHIBC</name>
<dbReference type="Gene3D" id="1.10.3480.10">
    <property type="entry name" value="TorD-like"/>
    <property type="match status" value="1"/>
</dbReference>
<accession>K6WIY2</accession>
<keyword evidence="1" id="KW-0143">Chaperone</keyword>
<evidence type="ECO:0000313" key="3">
    <source>
        <dbReference type="Proteomes" id="UP000001955"/>
    </source>
</evidence>
<dbReference type="eggNOG" id="COG3381">
    <property type="taxonomic scope" value="Bacteria"/>
</dbReference>
<dbReference type="InterPro" id="IPR036411">
    <property type="entry name" value="TorD-like_sf"/>
</dbReference>
<dbReference type="EMBL" id="CP001560">
    <property type="protein sequence ID" value="AFJ45972.1"/>
    <property type="molecule type" value="Genomic_DNA"/>
</dbReference>
<dbReference type="AlphaFoldDB" id="I2B618"/>
<reference evidence="2 3" key="1">
    <citation type="journal article" date="2012" name="J. Bacteriol.">
        <title>Complete genome sequence of the B12-producing Shimwellia blattae strain DSM 4481, isolated from a cockroach.</title>
        <authorList>
            <person name="Brzuszkiewicz E."/>
            <person name="Waschkowitz T."/>
            <person name="Wiezer A."/>
            <person name="Daniel R."/>
        </authorList>
    </citation>
    <scope>NUCLEOTIDE SEQUENCE [LARGE SCALE GENOMIC DNA]</scope>
    <source>
        <strain evidence="3">ATCC 29907 / DSM 4481 / JCM 1650 / NBRC 105725 / CDC 9005-74</strain>
    </source>
</reference>
<keyword evidence="3" id="KW-1185">Reference proteome</keyword>
<sequence length="226" mass="26466">MSLGEVMLSERKKYPDNEFMDVSLKILYHFFYFEPSQVLLQKLVESQLLEYWRRYLVIELNTSDEWLSEPACLACLQADHLALFVGLGMPESMPWGSVYLHEDNLLLQESTYLLESFLRRHGLIFQLKERQPVDHIGLCLSALVHLLRRYRITADPGDQRAIVEFLSIHLLPWGGRFCSLLIAHAKTPFYQDLGKVTRQLLLNLQREYQVSVEQKKLYWPPISGRP</sequence>
<dbReference type="Proteomes" id="UP000001955">
    <property type="component" value="Chromosome"/>
</dbReference>
<protein>
    <submittedName>
        <fullName evidence="2">Cytoplasmic chaperone TorD-like protein</fullName>
    </submittedName>
</protein>
<evidence type="ECO:0000313" key="2">
    <source>
        <dbReference type="EMBL" id="AFJ45972.1"/>
    </source>
</evidence>
<gene>
    <name evidence="2" type="ordered locus">EBL_c08520</name>
</gene>
<dbReference type="OrthoDB" id="3174863at2"/>
<accession>I2B618</accession>
<proteinExistence type="predicted"/>